<dbReference type="Pfam" id="PF00499">
    <property type="entry name" value="Oxidored_q3"/>
    <property type="match status" value="1"/>
</dbReference>
<keyword evidence="13 15" id="KW-0472">Membrane</keyword>
<dbReference type="EMBL" id="MG020776">
    <property type="protein sequence ID" value="AVP25669.1"/>
    <property type="molecule type" value="Genomic_DNA"/>
</dbReference>
<dbReference type="AlphaFoldDB" id="A0A343VTF4"/>
<evidence type="ECO:0000256" key="12">
    <source>
        <dbReference type="ARBA" id="ARBA00023128"/>
    </source>
</evidence>
<organism evidence="16">
    <name type="scientific">Oreophryne sp. TNHC-GDC 18615</name>
    <dbReference type="NCBI Taxonomy" id="1933078"/>
    <lineage>
        <taxon>Eukaryota</taxon>
        <taxon>Metazoa</taxon>
        <taxon>Chordata</taxon>
        <taxon>Craniata</taxon>
        <taxon>Vertebrata</taxon>
        <taxon>Euteleostomi</taxon>
        <taxon>Amphibia</taxon>
        <taxon>Batrachia</taxon>
        <taxon>Anura</taxon>
        <taxon>Neobatrachia</taxon>
        <taxon>Microhyloidea</taxon>
        <taxon>Microhylidae</taxon>
        <taxon>Genyophryninae</taxon>
        <taxon>Oreophryne</taxon>
    </lineage>
</organism>
<accession>A0A343VTF4</accession>
<evidence type="ECO:0000256" key="15">
    <source>
        <dbReference type="RuleBase" id="RU004430"/>
    </source>
</evidence>
<evidence type="ECO:0000256" key="3">
    <source>
        <dbReference type="ARBA" id="ARBA00012944"/>
    </source>
</evidence>
<keyword evidence="7 15" id="KW-0812">Transmembrane</keyword>
<dbReference type="PANTHER" id="PTHR11435:SF1">
    <property type="entry name" value="NADH-UBIQUINONE OXIDOREDUCTASE CHAIN 6"/>
    <property type="match status" value="1"/>
</dbReference>
<keyword evidence="15" id="KW-0830">Ubiquinone</keyword>
<evidence type="ECO:0000313" key="16">
    <source>
        <dbReference type="EMBL" id="AVP25669.1"/>
    </source>
</evidence>
<keyword evidence="6 15" id="KW-0679">Respiratory chain</keyword>
<dbReference type="GO" id="GO:0008137">
    <property type="term" value="F:NADH dehydrogenase (ubiquinone) activity"/>
    <property type="evidence" value="ECO:0007669"/>
    <property type="project" value="UniProtKB-UniRule"/>
</dbReference>
<evidence type="ECO:0000256" key="7">
    <source>
        <dbReference type="ARBA" id="ARBA00022692"/>
    </source>
</evidence>
<feature type="transmembrane region" description="Helical" evidence="15">
    <location>
        <begin position="132"/>
        <end position="153"/>
    </location>
</feature>
<keyword evidence="11 15" id="KW-0520">NAD</keyword>
<feature type="transmembrane region" description="Helical" evidence="15">
    <location>
        <begin position="82"/>
        <end position="103"/>
    </location>
</feature>
<comment type="similarity">
    <text evidence="2 15">Belongs to the complex I subunit 6 family.</text>
</comment>
<reference evidence="16" key="1">
    <citation type="journal article" date="2018" name="Mol. Phylogenet. Evol.">
        <title>A large-scale phylogeny of Microhylidae inferred from a combined dataset of 121 genes and 427 taxa.</title>
        <authorList>
            <person name="Tu N."/>
            <person name="Yang M."/>
            <person name="Liang D."/>
            <person name="Zhang P."/>
        </authorList>
    </citation>
    <scope>NUCLEOTIDE SEQUENCE</scope>
</reference>
<comment type="subcellular location">
    <subcellularLocation>
        <location evidence="1 15">Mitochondrion membrane</location>
        <topology evidence="1 15">Multi-pass membrane protein</topology>
    </subcellularLocation>
</comment>
<evidence type="ECO:0000256" key="6">
    <source>
        <dbReference type="ARBA" id="ARBA00022660"/>
    </source>
</evidence>
<keyword evidence="12 15" id="KW-0496">Mitochondrion</keyword>
<gene>
    <name evidence="16" type="primary">ND6</name>
</gene>
<comment type="function">
    <text evidence="15">Core subunit of the mitochondrial membrane respiratory chain NADH dehydrogenase (Complex I) which catalyzes electron transfer from NADH through the respiratory chain, using ubiquinone as an electron acceptor. Essential for the catalytic activity and assembly of complex I.</text>
</comment>
<keyword evidence="10 15" id="KW-1133">Transmembrane helix</keyword>
<dbReference type="InterPro" id="IPR050269">
    <property type="entry name" value="ComplexI_Subunit6"/>
</dbReference>
<evidence type="ECO:0000256" key="9">
    <source>
        <dbReference type="ARBA" id="ARBA00022982"/>
    </source>
</evidence>
<dbReference type="PANTHER" id="PTHR11435">
    <property type="entry name" value="NADH UBIQUINONE OXIDOREDUCTASE SUBUNIT ND6"/>
    <property type="match status" value="1"/>
</dbReference>
<name>A0A343VTF4_9NEOB</name>
<dbReference type="GO" id="GO:0031966">
    <property type="term" value="C:mitochondrial membrane"/>
    <property type="evidence" value="ECO:0007669"/>
    <property type="project" value="UniProtKB-SubCell"/>
</dbReference>
<dbReference type="EC" id="7.1.1.2" evidence="3 15"/>
<evidence type="ECO:0000256" key="10">
    <source>
        <dbReference type="ARBA" id="ARBA00022989"/>
    </source>
</evidence>
<keyword evidence="9 15" id="KW-0249">Electron transport</keyword>
<evidence type="ECO:0000256" key="8">
    <source>
        <dbReference type="ARBA" id="ARBA00022967"/>
    </source>
</evidence>
<dbReference type="InterPro" id="IPR001457">
    <property type="entry name" value="NADH_UbQ/plastoQ_OxRdtase_su6"/>
</dbReference>
<evidence type="ECO:0000256" key="4">
    <source>
        <dbReference type="ARBA" id="ARBA00021095"/>
    </source>
</evidence>
<keyword evidence="8 15" id="KW-1278">Translocase</keyword>
<evidence type="ECO:0000256" key="5">
    <source>
        <dbReference type="ARBA" id="ARBA00022448"/>
    </source>
</evidence>
<dbReference type="InterPro" id="IPR042106">
    <property type="entry name" value="Nuo/plastoQ_OxRdtase_6_NuoJ"/>
</dbReference>
<evidence type="ECO:0000256" key="14">
    <source>
        <dbReference type="ARBA" id="ARBA00049551"/>
    </source>
</evidence>
<sequence>MTVFELVLLAGVLGVAWNPSPYYGALGLVLGAGGGCLLLMEGGMTFLCLVLFIIYLGGMMVVFAYTAALVGEPYPKGWDYRWVLNYLVVYAVVLVTGLAMWWAGCGGEYNEGWDGVLWEWWGVSIIYSEGGWVLLLGSWALLVTLVGVVEVVWGRYSGSLRAL</sequence>
<evidence type="ECO:0000256" key="1">
    <source>
        <dbReference type="ARBA" id="ARBA00004225"/>
    </source>
</evidence>
<proteinExistence type="inferred from homology"/>
<evidence type="ECO:0000256" key="13">
    <source>
        <dbReference type="ARBA" id="ARBA00023136"/>
    </source>
</evidence>
<evidence type="ECO:0000256" key="11">
    <source>
        <dbReference type="ARBA" id="ARBA00023027"/>
    </source>
</evidence>
<feature type="transmembrane region" description="Helical" evidence="15">
    <location>
        <begin position="46"/>
        <end position="70"/>
    </location>
</feature>
<geneLocation type="mitochondrion" evidence="16"/>
<evidence type="ECO:0000256" key="2">
    <source>
        <dbReference type="ARBA" id="ARBA00005698"/>
    </source>
</evidence>
<protein>
    <recommendedName>
        <fullName evidence="4 15">NADH-ubiquinone oxidoreductase chain 6</fullName>
        <ecNumber evidence="3 15">7.1.1.2</ecNumber>
    </recommendedName>
</protein>
<comment type="catalytic activity">
    <reaction evidence="14 15">
        <text>a ubiquinone + NADH + 5 H(+)(in) = a ubiquinol + NAD(+) + 4 H(+)(out)</text>
        <dbReference type="Rhea" id="RHEA:29091"/>
        <dbReference type="Rhea" id="RHEA-COMP:9565"/>
        <dbReference type="Rhea" id="RHEA-COMP:9566"/>
        <dbReference type="ChEBI" id="CHEBI:15378"/>
        <dbReference type="ChEBI" id="CHEBI:16389"/>
        <dbReference type="ChEBI" id="CHEBI:17976"/>
        <dbReference type="ChEBI" id="CHEBI:57540"/>
        <dbReference type="ChEBI" id="CHEBI:57945"/>
        <dbReference type="EC" id="7.1.1.2"/>
    </reaction>
</comment>
<keyword evidence="5 15" id="KW-0813">Transport</keyword>
<dbReference type="Gene3D" id="1.20.120.1200">
    <property type="entry name" value="NADH-ubiquinone/plastoquinone oxidoreductase chain 6, subunit NuoJ"/>
    <property type="match status" value="1"/>
</dbReference>